<dbReference type="EMBL" id="HBUF01525059">
    <property type="protein sequence ID" value="CAG6749954.1"/>
    <property type="molecule type" value="Transcribed_RNA"/>
</dbReference>
<name>A0A8D9EEV2_9HEMI</name>
<evidence type="ECO:0000313" key="1">
    <source>
        <dbReference type="EMBL" id="CAG6749954.1"/>
    </source>
</evidence>
<dbReference type="AlphaFoldDB" id="A0A8D9EEV2"/>
<reference evidence="1" key="1">
    <citation type="submission" date="2021-05" db="EMBL/GenBank/DDBJ databases">
        <authorList>
            <person name="Alioto T."/>
            <person name="Alioto T."/>
            <person name="Gomez Garrido J."/>
        </authorList>
    </citation>
    <scope>NUCLEOTIDE SEQUENCE</scope>
</reference>
<accession>A0A8D9EEV2</accession>
<proteinExistence type="predicted"/>
<organism evidence="1">
    <name type="scientific">Cacopsylla melanoneura</name>
    <dbReference type="NCBI Taxonomy" id="428564"/>
    <lineage>
        <taxon>Eukaryota</taxon>
        <taxon>Metazoa</taxon>
        <taxon>Ecdysozoa</taxon>
        <taxon>Arthropoda</taxon>
        <taxon>Hexapoda</taxon>
        <taxon>Insecta</taxon>
        <taxon>Pterygota</taxon>
        <taxon>Neoptera</taxon>
        <taxon>Paraneoptera</taxon>
        <taxon>Hemiptera</taxon>
        <taxon>Sternorrhyncha</taxon>
        <taxon>Psylloidea</taxon>
        <taxon>Psyllidae</taxon>
        <taxon>Psyllinae</taxon>
        <taxon>Cacopsylla</taxon>
    </lineage>
</organism>
<sequence>MALKEQAEVLMIAHFSIWFRTSGFILTGDHLTPSLAKPFTTTTTYIFDRYSYEKGQNKITTYIFDRKVYLLKKLNQVGMNLIRYYSYIFIGIRYCIKWNAQSVL</sequence>
<protein>
    <submittedName>
        <fullName evidence="1">Uncharacterized protein</fullName>
    </submittedName>
</protein>